<reference evidence="5" key="1">
    <citation type="submission" date="2016-10" db="EMBL/GenBank/DDBJ databases">
        <authorList>
            <person name="Varghese N."/>
            <person name="Submissions S."/>
        </authorList>
    </citation>
    <scope>NUCLEOTIDE SEQUENCE [LARGE SCALE GENOMIC DNA]</scope>
    <source>
        <strain evidence="5">M1</strain>
    </source>
</reference>
<sequence>MSQHEQAEGAWRGPAEQKREDVLSLPPRREVHRRKKAKKRAKWKLKYPLIRLLALFFISLPVLMLGIYYANNDSKIVTVVTRSETGSYEQIDIAPAEERTALPSSESSVRKKDRPPSDGQKENGALDGHPKKQKTITHTVQENETLYSIAMKYYQSDKGMEVIKKWNHLKSMQLHKGQVLQIPMVDVEK</sequence>
<dbReference type="RefSeq" id="WP_090951927.1">
    <property type="nucleotide sequence ID" value="NZ_FOJS01000059.1"/>
</dbReference>
<feature type="domain" description="LysM" evidence="3">
    <location>
        <begin position="136"/>
        <end position="182"/>
    </location>
</feature>
<keyword evidence="5" id="KW-1185">Reference proteome</keyword>
<dbReference type="EMBL" id="FOJS01000059">
    <property type="protein sequence ID" value="SFA55247.1"/>
    <property type="molecule type" value="Genomic_DNA"/>
</dbReference>
<dbReference type="OrthoDB" id="2583609at2"/>
<feature type="region of interest" description="Disordered" evidence="1">
    <location>
        <begin position="95"/>
        <end position="139"/>
    </location>
</feature>
<dbReference type="PROSITE" id="PS51782">
    <property type="entry name" value="LYSM"/>
    <property type="match status" value="1"/>
</dbReference>
<organism evidence="4 5">
    <name type="scientific">Parageobacillus thermantarcticus</name>
    <dbReference type="NCBI Taxonomy" id="186116"/>
    <lineage>
        <taxon>Bacteria</taxon>
        <taxon>Bacillati</taxon>
        <taxon>Bacillota</taxon>
        <taxon>Bacilli</taxon>
        <taxon>Bacillales</taxon>
        <taxon>Anoxybacillaceae</taxon>
        <taxon>Parageobacillus</taxon>
    </lineage>
</organism>
<protein>
    <submittedName>
        <fullName evidence="4">LysM domain-containing protein</fullName>
    </submittedName>
</protein>
<keyword evidence="2" id="KW-0472">Membrane</keyword>
<dbReference type="Pfam" id="PF01476">
    <property type="entry name" value="LysM"/>
    <property type="match status" value="1"/>
</dbReference>
<dbReference type="SMART" id="SM00257">
    <property type="entry name" value="LysM"/>
    <property type="match status" value="1"/>
</dbReference>
<dbReference type="InterPro" id="IPR036779">
    <property type="entry name" value="LysM_dom_sf"/>
</dbReference>
<gene>
    <name evidence="4" type="ORF">SAMN05192569_10597</name>
</gene>
<keyword evidence="2" id="KW-1133">Transmembrane helix</keyword>
<name>A0A1I0TU82_9BACL</name>
<evidence type="ECO:0000259" key="3">
    <source>
        <dbReference type="PROSITE" id="PS51782"/>
    </source>
</evidence>
<dbReference type="Gene3D" id="3.10.350.10">
    <property type="entry name" value="LysM domain"/>
    <property type="match status" value="1"/>
</dbReference>
<dbReference type="CDD" id="cd00118">
    <property type="entry name" value="LysM"/>
    <property type="match status" value="1"/>
</dbReference>
<feature type="transmembrane region" description="Helical" evidence="2">
    <location>
        <begin position="49"/>
        <end position="70"/>
    </location>
</feature>
<evidence type="ECO:0000256" key="1">
    <source>
        <dbReference type="SAM" id="MobiDB-lite"/>
    </source>
</evidence>
<dbReference type="Proteomes" id="UP000198650">
    <property type="component" value="Unassembled WGS sequence"/>
</dbReference>
<feature type="compositionally biased region" description="Basic and acidic residues" evidence="1">
    <location>
        <begin position="108"/>
        <end position="121"/>
    </location>
</feature>
<dbReference type="InterPro" id="IPR018392">
    <property type="entry name" value="LysM"/>
</dbReference>
<evidence type="ECO:0000313" key="5">
    <source>
        <dbReference type="Proteomes" id="UP000198650"/>
    </source>
</evidence>
<evidence type="ECO:0000256" key="2">
    <source>
        <dbReference type="SAM" id="Phobius"/>
    </source>
</evidence>
<accession>A0A1I0TU82</accession>
<keyword evidence="2" id="KW-0812">Transmembrane</keyword>
<feature type="region of interest" description="Disordered" evidence="1">
    <location>
        <begin position="1"/>
        <end position="37"/>
    </location>
</feature>
<dbReference type="SUPFAM" id="SSF54106">
    <property type="entry name" value="LysM domain"/>
    <property type="match status" value="1"/>
</dbReference>
<dbReference type="STRING" id="186116.SAMN05192569_10597"/>
<dbReference type="AlphaFoldDB" id="A0A1I0TU82"/>
<evidence type="ECO:0000313" key="4">
    <source>
        <dbReference type="EMBL" id="SFA55247.1"/>
    </source>
</evidence>
<proteinExistence type="predicted"/>